<proteinExistence type="predicted"/>
<dbReference type="AlphaFoldDB" id="A0A8J3L565"/>
<dbReference type="EMBL" id="BONI01000052">
    <property type="protein sequence ID" value="GIG08751.1"/>
    <property type="molecule type" value="Genomic_DNA"/>
</dbReference>
<name>A0A8J3L565_9ACTN</name>
<comment type="caution">
    <text evidence="2">The sequence shown here is derived from an EMBL/GenBank/DDBJ whole genome shotgun (WGS) entry which is preliminary data.</text>
</comment>
<sequence>MCSANTSVALRLPGASGLRGIGASGHRLPLDAGAAELLSREQLKHMDAWNAESSTRSSGREQRAAHRHKADGAAGRDRDPSTESVSSVSSRAYQQVMAEVLSGDAGVAPRRPEPPGPNPPFLNCSARTALP</sequence>
<accession>A0A8J3L565</accession>
<dbReference type="Proteomes" id="UP000630887">
    <property type="component" value="Unassembled WGS sequence"/>
</dbReference>
<evidence type="ECO:0000256" key="1">
    <source>
        <dbReference type="SAM" id="MobiDB-lite"/>
    </source>
</evidence>
<feature type="compositionally biased region" description="Basic and acidic residues" evidence="1">
    <location>
        <begin position="58"/>
        <end position="81"/>
    </location>
</feature>
<protein>
    <submittedName>
        <fullName evidence="2">Uncharacterized protein</fullName>
    </submittedName>
</protein>
<feature type="region of interest" description="Disordered" evidence="1">
    <location>
        <begin position="48"/>
        <end position="131"/>
    </location>
</feature>
<keyword evidence="3" id="KW-1185">Reference proteome</keyword>
<evidence type="ECO:0000313" key="2">
    <source>
        <dbReference type="EMBL" id="GIG08751.1"/>
    </source>
</evidence>
<reference evidence="2 3" key="1">
    <citation type="submission" date="2021-01" db="EMBL/GenBank/DDBJ databases">
        <title>Whole genome shotgun sequence of Catellatospora coxensis NBRC 107359.</title>
        <authorList>
            <person name="Komaki H."/>
            <person name="Tamura T."/>
        </authorList>
    </citation>
    <scope>NUCLEOTIDE SEQUENCE [LARGE SCALE GENOMIC DNA]</scope>
    <source>
        <strain evidence="2 3">NBRC 107359</strain>
    </source>
</reference>
<gene>
    <name evidence="2" type="ORF">Cco03nite_54510</name>
</gene>
<organism evidence="2 3">
    <name type="scientific">Catellatospora coxensis</name>
    <dbReference type="NCBI Taxonomy" id="310354"/>
    <lineage>
        <taxon>Bacteria</taxon>
        <taxon>Bacillati</taxon>
        <taxon>Actinomycetota</taxon>
        <taxon>Actinomycetes</taxon>
        <taxon>Micromonosporales</taxon>
        <taxon>Micromonosporaceae</taxon>
        <taxon>Catellatospora</taxon>
    </lineage>
</organism>
<evidence type="ECO:0000313" key="3">
    <source>
        <dbReference type="Proteomes" id="UP000630887"/>
    </source>
</evidence>